<dbReference type="Proteomes" id="UP000807469">
    <property type="component" value="Unassembled WGS sequence"/>
</dbReference>
<accession>A0A9P5ZDQ6</accession>
<evidence type="ECO:0000313" key="2">
    <source>
        <dbReference type="EMBL" id="KAF9484559.1"/>
    </source>
</evidence>
<reference evidence="2" key="1">
    <citation type="submission" date="2020-11" db="EMBL/GenBank/DDBJ databases">
        <authorList>
            <consortium name="DOE Joint Genome Institute"/>
            <person name="Ahrendt S."/>
            <person name="Riley R."/>
            <person name="Andreopoulos W."/>
            <person name="Labutti K."/>
            <person name="Pangilinan J."/>
            <person name="Ruiz-Duenas F.J."/>
            <person name="Barrasa J.M."/>
            <person name="Sanchez-Garcia M."/>
            <person name="Camarero S."/>
            <person name="Miyauchi S."/>
            <person name="Serrano A."/>
            <person name="Linde D."/>
            <person name="Babiker R."/>
            <person name="Drula E."/>
            <person name="Ayuso-Fernandez I."/>
            <person name="Pacheco R."/>
            <person name="Padilla G."/>
            <person name="Ferreira P."/>
            <person name="Barriuso J."/>
            <person name="Kellner H."/>
            <person name="Castanera R."/>
            <person name="Alfaro M."/>
            <person name="Ramirez L."/>
            <person name="Pisabarro A.G."/>
            <person name="Kuo A."/>
            <person name="Tritt A."/>
            <person name="Lipzen A."/>
            <person name="He G."/>
            <person name="Yan M."/>
            <person name="Ng V."/>
            <person name="Cullen D."/>
            <person name="Martin F."/>
            <person name="Rosso M.-N."/>
            <person name="Henrissat B."/>
            <person name="Hibbett D."/>
            <person name="Martinez A.T."/>
            <person name="Grigoriev I.V."/>
        </authorList>
    </citation>
    <scope>NUCLEOTIDE SEQUENCE</scope>
    <source>
        <strain evidence="2">CIRM-BRFM 674</strain>
    </source>
</reference>
<name>A0A9P5ZDQ6_9AGAR</name>
<feature type="transmembrane region" description="Helical" evidence="1">
    <location>
        <begin position="26"/>
        <end position="45"/>
    </location>
</feature>
<keyword evidence="3" id="KW-1185">Reference proteome</keyword>
<comment type="caution">
    <text evidence="2">The sequence shown here is derived from an EMBL/GenBank/DDBJ whole genome shotgun (WGS) entry which is preliminary data.</text>
</comment>
<organism evidence="2 3">
    <name type="scientific">Pholiota conissans</name>
    <dbReference type="NCBI Taxonomy" id="109636"/>
    <lineage>
        <taxon>Eukaryota</taxon>
        <taxon>Fungi</taxon>
        <taxon>Dikarya</taxon>
        <taxon>Basidiomycota</taxon>
        <taxon>Agaricomycotina</taxon>
        <taxon>Agaricomycetes</taxon>
        <taxon>Agaricomycetidae</taxon>
        <taxon>Agaricales</taxon>
        <taxon>Agaricineae</taxon>
        <taxon>Strophariaceae</taxon>
        <taxon>Pholiota</taxon>
    </lineage>
</organism>
<dbReference type="AlphaFoldDB" id="A0A9P5ZDQ6"/>
<gene>
    <name evidence="2" type="ORF">BDN70DRAFT_105329</name>
</gene>
<evidence type="ECO:0000256" key="1">
    <source>
        <dbReference type="SAM" id="Phobius"/>
    </source>
</evidence>
<feature type="transmembrane region" description="Helical" evidence="1">
    <location>
        <begin position="57"/>
        <end position="78"/>
    </location>
</feature>
<proteinExistence type="predicted"/>
<keyword evidence="1" id="KW-0472">Membrane</keyword>
<dbReference type="EMBL" id="MU155142">
    <property type="protein sequence ID" value="KAF9484559.1"/>
    <property type="molecule type" value="Genomic_DNA"/>
</dbReference>
<keyword evidence="1" id="KW-0812">Transmembrane</keyword>
<sequence length="142" mass="16966">MSTKIALPSSMGLYCRYLKFLNCDSVTPYLLPLLLTTCLFVHLLHTHTYYSYYLPGWIFFYFVHLCHILSIYFTLFYLPQLLCVWTSFYVYECSKSIRGDMIHISTCSRCTVYSSLFFSLSRDFSCYRLWFFGLCIHTYLRV</sequence>
<protein>
    <submittedName>
        <fullName evidence="2">Uncharacterized protein</fullName>
    </submittedName>
</protein>
<keyword evidence="1" id="KW-1133">Transmembrane helix</keyword>
<evidence type="ECO:0000313" key="3">
    <source>
        <dbReference type="Proteomes" id="UP000807469"/>
    </source>
</evidence>